<evidence type="ECO:0000313" key="3">
    <source>
        <dbReference type="EMBL" id="KAL2912500.1"/>
    </source>
</evidence>
<dbReference type="Pfam" id="PF25342">
    <property type="entry name" value="GT_PLOD"/>
    <property type="match status" value="1"/>
</dbReference>
<feature type="region of interest" description="Disordered" evidence="1">
    <location>
        <begin position="263"/>
        <end position="288"/>
    </location>
</feature>
<sequence>MTTAASDKFDSFYRTINAVLSSRIGRRLQRVAKSSRTPQTGRARPSMSKQSPGWPTPLALRTDGLAWPASPASTSSAADLERIRQLEEKLERLEQQLRESVATAAPHRAETPAAAAPVVVATGVGSSSETSLPVQTDSEAPQIQPVMSQLMDEMRTVRLRTLDASQSPCKRPSSDSGYVPVPTMDHITGSTCGPPSDSASASASTPIAASPLPEIPAYPGFPQPAFVEKQVEPFSPDRNERLQETLKRRFESIYGSLIEIQTSPAARTRPDEGEAAVEAPQDRQPWSLSRSSAALRVEAGSGALLAARPHCRPTFHYQPELQRCSDAFLAGVARAGPPFAAPPRTSWLPASIGRRFTPVLSSAEQAARSAAVRQRAGAAAWNPIPPALPLASKTSWNALCRKGDPRCPLVWVTHSDACTLGSNRLARIVSGAGIPLAVVGYGFPWKNRWGFRMRMLHDFALTQPEERIIVWSDADDVIITPEASVDSLLRRYQDLVKKFGGPRIFFAAETACYPVGGLWSSFVDPNTLPFAPRKTPFRYLNAGIMIGPAGLIRRLTELAYQHDCFDDQYAFQLAYTAPLKWWRSSRTRELHVASPRDDVAELAPASARTLIGLDYWNSLSLAMYGIPIEHYSLNRTSGSLAYSETASAPLILHQNGPKAEDRNIEVLSKAFGYDYDAKAFQKMRQMGKTYEMRSPIAE</sequence>
<dbReference type="CDD" id="cd22997">
    <property type="entry name" value="GT_LH"/>
    <property type="match status" value="1"/>
</dbReference>
<protein>
    <recommendedName>
        <fullName evidence="2">PLOD1-3-like GT domain-containing protein</fullName>
    </recommendedName>
</protein>
<evidence type="ECO:0000259" key="2">
    <source>
        <dbReference type="Pfam" id="PF25342"/>
    </source>
</evidence>
<name>A0ABR4MYZ8_9FUNG</name>
<keyword evidence="4" id="KW-1185">Reference proteome</keyword>
<feature type="domain" description="PLOD1-3-like GT" evidence="2">
    <location>
        <begin position="410"/>
        <end position="576"/>
    </location>
</feature>
<evidence type="ECO:0000256" key="1">
    <source>
        <dbReference type="SAM" id="MobiDB-lite"/>
    </source>
</evidence>
<reference evidence="3 4" key="1">
    <citation type="submission" date="2023-09" db="EMBL/GenBank/DDBJ databases">
        <title>Pangenome analysis of Batrachochytrium dendrobatidis and related Chytrids.</title>
        <authorList>
            <person name="Yacoub M.N."/>
            <person name="Stajich J.E."/>
            <person name="James T.Y."/>
        </authorList>
    </citation>
    <scope>NUCLEOTIDE SEQUENCE [LARGE SCALE GENOMIC DNA]</scope>
    <source>
        <strain evidence="3 4">JEL0888</strain>
    </source>
</reference>
<dbReference type="InterPro" id="IPR057589">
    <property type="entry name" value="GT_PLOD"/>
</dbReference>
<feature type="region of interest" description="Disordered" evidence="1">
    <location>
        <begin position="29"/>
        <end position="79"/>
    </location>
</feature>
<organism evidence="3 4">
    <name type="scientific">Polyrhizophydium stewartii</name>
    <dbReference type="NCBI Taxonomy" id="2732419"/>
    <lineage>
        <taxon>Eukaryota</taxon>
        <taxon>Fungi</taxon>
        <taxon>Fungi incertae sedis</taxon>
        <taxon>Chytridiomycota</taxon>
        <taxon>Chytridiomycota incertae sedis</taxon>
        <taxon>Chytridiomycetes</taxon>
        <taxon>Rhizophydiales</taxon>
        <taxon>Rhizophydiales incertae sedis</taxon>
        <taxon>Polyrhizophydium</taxon>
    </lineage>
</organism>
<feature type="compositionally biased region" description="Low complexity" evidence="1">
    <location>
        <begin position="68"/>
        <end position="78"/>
    </location>
</feature>
<dbReference type="Proteomes" id="UP001527925">
    <property type="component" value="Unassembled WGS sequence"/>
</dbReference>
<comment type="caution">
    <text evidence="3">The sequence shown here is derived from an EMBL/GenBank/DDBJ whole genome shotgun (WGS) entry which is preliminary data.</text>
</comment>
<gene>
    <name evidence="3" type="ORF">HK105_207989</name>
</gene>
<accession>A0ABR4MYZ8</accession>
<dbReference type="EMBL" id="JADGIZ020000063">
    <property type="protein sequence ID" value="KAL2912500.1"/>
    <property type="molecule type" value="Genomic_DNA"/>
</dbReference>
<evidence type="ECO:0000313" key="4">
    <source>
        <dbReference type="Proteomes" id="UP001527925"/>
    </source>
</evidence>
<proteinExistence type="predicted"/>